<dbReference type="PANTHER" id="PTHR24027:SF414">
    <property type="entry name" value="CADHERIN-RELATED FAMILY MEMBER 5 ISOFORM X1"/>
    <property type="match status" value="1"/>
</dbReference>
<keyword evidence="7" id="KW-0812">Transmembrane</keyword>
<dbReference type="GO" id="GO:0008013">
    <property type="term" value="F:beta-catenin binding"/>
    <property type="evidence" value="ECO:0007669"/>
    <property type="project" value="TreeGrafter"/>
</dbReference>
<dbReference type="Gene3D" id="2.60.40.60">
    <property type="entry name" value="Cadherins"/>
    <property type="match status" value="3"/>
</dbReference>
<evidence type="ECO:0000256" key="7">
    <source>
        <dbReference type="SAM" id="Phobius"/>
    </source>
</evidence>
<feature type="signal peptide" evidence="8">
    <location>
        <begin position="1"/>
        <end position="28"/>
    </location>
</feature>
<comment type="subcellular location">
    <subcellularLocation>
        <location evidence="1">Membrane</location>
    </subcellularLocation>
</comment>
<dbReference type="GO" id="GO:0005912">
    <property type="term" value="C:adherens junction"/>
    <property type="evidence" value="ECO:0007669"/>
    <property type="project" value="TreeGrafter"/>
</dbReference>
<feature type="domain" description="Cadherin" evidence="9">
    <location>
        <begin position="129"/>
        <end position="235"/>
    </location>
</feature>
<dbReference type="SMART" id="SM00112">
    <property type="entry name" value="CA"/>
    <property type="match status" value="3"/>
</dbReference>
<feature type="domain" description="Cadherin" evidence="9">
    <location>
        <begin position="60"/>
        <end position="128"/>
    </location>
</feature>
<dbReference type="PROSITE" id="PS50268">
    <property type="entry name" value="CADHERIN_2"/>
    <property type="match status" value="3"/>
</dbReference>
<dbReference type="GO" id="GO:0045296">
    <property type="term" value="F:cadherin binding"/>
    <property type="evidence" value="ECO:0007669"/>
    <property type="project" value="TreeGrafter"/>
</dbReference>
<feature type="chain" id="PRO_5017230710" evidence="8">
    <location>
        <begin position="29"/>
        <end position="763"/>
    </location>
</feature>
<dbReference type="Ensembl" id="ENSPKIT00000040839.1">
    <property type="protein sequence ID" value="ENSPKIP00000016349.1"/>
    <property type="gene ID" value="ENSPKIG00000002707.1"/>
</dbReference>
<dbReference type="AlphaFoldDB" id="A0A3B3RDB5"/>
<dbReference type="OrthoDB" id="8958491at2759"/>
<feature type="transmembrane region" description="Helical" evidence="7">
    <location>
        <begin position="540"/>
        <end position="563"/>
    </location>
</feature>
<dbReference type="PRINTS" id="PR00205">
    <property type="entry name" value="CADHERIN"/>
</dbReference>
<keyword evidence="3 5" id="KW-0106">Calcium</keyword>
<proteinExistence type="predicted"/>
<keyword evidence="7" id="KW-1133">Transmembrane helix</keyword>
<feature type="compositionally biased region" description="Polar residues" evidence="6">
    <location>
        <begin position="597"/>
        <end position="614"/>
    </location>
</feature>
<dbReference type="GO" id="GO:0016339">
    <property type="term" value="P:calcium-dependent cell-cell adhesion via plasma membrane cell adhesion molecules"/>
    <property type="evidence" value="ECO:0007669"/>
    <property type="project" value="TreeGrafter"/>
</dbReference>
<feature type="region of interest" description="Disordered" evidence="6">
    <location>
        <begin position="480"/>
        <end position="503"/>
    </location>
</feature>
<protein>
    <submittedName>
        <fullName evidence="10">Cadherin-related family member 5-like</fullName>
    </submittedName>
</protein>
<dbReference type="Pfam" id="PF00028">
    <property type="entry name" value="Cadherin"/>
    <property type="match status" value="2"/>
</dbReference>
<sequence>MELKYSCVSFGTVSSVLLVFLLLNNGEAQEICSAPQELIPIAENNEINLKIMTITIQEGVTLTLSTNPENAFEINGPNLVVVKSLDFETLDNAGLLEVEINCNKPGSHTVSLNVYVHVLNVNDNAPKFEKNSYSFNVNELTPVHTNVARVDATDIDEDQLFYQLKPVDPKDSYFYLPSEITPNIAVNNVLDYDSIKQHTLILHVQDSPLSTVTSHTATTTITFNILDIDNRPPWFLPCIELTQSFTKICLNSGYRGIVNLTEQAPDALILEPGPVYAVDGDKARNDEVAYRIVAGNEDGIFQINPNSGNITMLKPADVPGPVILTVLASQVLNSEQFYTTTVTFTVVKRSQHPPEFVEKLYEGRISSESGQDSIIFEINFNRPLKVQALDADFANGINPDLKYEVPGNSDFAVTAEGFVLLKGEVMPGIVDLQIRAVDLSNAEAGTTALIVHVLPGTTTAHPTTDMSTTNMTAVTTALMGSTSNSPSTNTLTPTEETTLTTTGKYTTEWSSSTSSFFPSISDHTTEGVSLPFGRYRMEDMAALGASLAAVVMLCLVIIGLLIYRIKKGKADWQKLTEASIFRSSFTQGSSGPKDGMQYTNDGFQNDGDTGSVASKVQDDTDLKLDTISAAKSRETSVDKPIPVTSSALDTFLHDSSSLTGSEKTDSEKGVKPILTKERKNEEGYKSVWFKEDIDPNGKKEVVIIPDNEEQDVDDEEDSFDVFSSSPIATPNVFFKDTQKGVKTADDNRVLNVEGADGRNSVNT</sequence>
<feature type="domain" description="Cadherin" evidence="9">
    <location>
        <begin position="258"/>
        <end position="356"/>
    </location>
</feature>
<evidence type="ECO:0000256" key="6">
    <source>
        <dbReference type="SAM" id="MobiDB-lite"/>
    </source>
</evidence>
<dbReference type="GeneTree" id="ENSGT00940000162463"/>
<evidence type="ECO:0000256" key="3">
    <source>
        <dbReference type="ARBA" id="ARBA00022837"/>
    </source>
</evidence>
<evidence type="ECO:0000256" key="1">
    <source>
        <dbReference type="ARBA" id="ARBA00004370"/>
    </source>
</evidence>
<reference evidence="10" key="2">
    <citation type="submission" date="2025-09" db="UniProtKB">
        <authorList>
            <consortium name="Ensembl"/>
        </authorList>
    </citation>
    <scope>IDENTIFICATION</scope>
</reference>
<feature type="region of interest" description="Disordered" evidence="6">
    <location>
        <begin position="586"/>
        <end position="615"/>
    </location>
</feature>
<evidence type="ECO:0000256" key="4">
    <source>
        <dbReference type="ARBA" id="ARBA00023136"/>
    </source>
</evidence>
<dbReference type="GO" id="GO:0007156">
    <property type="term" value="P:homophilic cell adhesion via plasma membrane adhesion molecules"/>
    <property type="evidence" value="ECO:0007669"/>
    <property type="project" value="InterPro"/>
</dbReference>
<keyword evidence="11" id="KW-1185">Reference proteome</keyword>
<keyword evidence="8" id="KW-0732">Signal</keyword>
<accession>A0A3B3RDB5</accession>
<dbReference type="GO" id="GO:0034332">
    <property type="term" value="P:adherens junction organization"/>
    <property type="evidence" value="ECO:0007669"/>
    <property type="project" value="TreeGrafter"/>
</dbReference>
<dbReference type="InterPro" id="IPR039808">
    <property type="entry name" value="Cadherin"/>
</dbReference>
<evidence type="ECO:0000256" key="5">
    <source>
        <dbReference type="PROSITE-ProRule" id="PRU00043"/>
    </source>
</evidence>
<dbReference type="STRING" id="1676925.ENSPKIP00000016349"/>
<name>A0A3B3RDB5_9TELE</name>
<evidence type="ECO:0000313" key="10">
    <source>
        <dbReference type="Ensembl" id="ENSPKIP00000016349.1"/>
    </source>
</evidence>
<evidence type="ECO:0000256" key="2">
    <source>
        <dbReference type="ARBA" id="ARBA00022737"/>
    </source>
</evidence>
<reference evidence="10" key="1">
    <citation type="submission" date="2025-08" db="UniProtKB">
        <authorList>
            <consortium name="Ensembl"/>
        </authorList>
    </citation>
    <scope>IDENTIFICATION</scope>
</reference>
<feature type="compositionally biased region" description="Low complexity" evidence="6">
    <location>
        <begin position="481"/>
        <end position="502"/>
    </location>
</feature>
<dbReference type="SUPFAM" id="SSF49313">
    <property type="entry name" value="Cadherin-like"/>
    <property type="match status" value="3"/>
</dbReference>
<dbReference type="GO" id="GO:0016477">
    <property type="term" value="P:cell migration"/>
    <property type="evidence" value="ECO:0007669"/>
    <property type="project" value="TreeGrafter"/>
</dbReference>
<dbReference type="InterPro" id="IPR015919">
    <property type="entry name" value="Cadherin-like_sf"/>
</dbReference>
<dbReference type="PANTHER" id="PTHR24027">
    <property type="entry name" value="CADHERIN-23"/>
    <property type="match status" value="1"/>
</dbReference>
<organism evidence="10 11">
    <name type="scientific">Paramormyrops kingsleyae</name>
    <dbReference type="NCBI Taxonomy" id="1676925"/>
    <lineage>
        <taxon>Eukaryota</taxon>
        <taxon>Metazoa</taxon>
        <taxon>Chordata</taxon>
        <taxon>Craniata</taxon>
        <taxon>Vertebrata</taxon>
        <taxon>Euteleostomi</taxon>
        <taxon>Actinopterygii</taxon>
        <taxon>Neopterygii</taxon>
        <taxon>Teleostei</taxon>
        <taxon>Osteoglossocephala</taxon>
        <taxon>Osteoglossomorpha</taxon>
        <taxon>Osteoglossiformes</taxon>
        <taxon>Mormyridae</taxon>
        <taxon>Paramormyrops</taxon>
    </lineage>
</organism>
<dbReference type="Proteomes" id="UP000261540">
    <property type="component" value="Unplaced"/>
</dbReference>
<keyword evidence="2" id="KW-0677">Repeat</keyword>
<dbReference type="GO" id="GO:0007043">
    <property type="term" value="P:cell-cell junction assembly"/>
    <property type="evidence" value="ECO:0007669"/>
    <property type="project" value="TreeGrafter"/>
</dbReference>
<dbReference type="GO" id="GO:0044331">
    <property type="term" value="P:cell-cell adhesion mediated by cadherin"/>
    <property type="evidence" value="ECO:0007669"/>
    <property type="project" value="TreeGrafter"/>
</dbReference>
<keyword evidence="4 7" id="KW-0472">Membrane</keyword>
<evidence type="ECO:0000313" key="11">
    <source>
        <dbReference type="Proteomes" id="UP000261540"/>
    </source>
</evidence>
<evidence type="ECO:0000256" key="8">
    <source>
        <dbReference type="SAM" id="SignalP"/>
    </source>
</evidence>
<dbReference type="GO" id="GO:0005509">
    <property type="term" value="F:calcium ion binding"/>
    <property type="evidence" value="ECO:0007669"/>
    <property type="project" value="UniProtKB-UniRule"/>
</dbReference>
<dbReference type="GO" id="GO:0016342">
    <property type="term" value="C:catenin complex"/>
    <property type="evidence" value="ECO:0007669"/>
    <property type="project" value="TreeGrafter"/>
</dbReference>
<dbReference type="CDD" id="cd11304">
    <property type="entry name" value="Cadherin_repeat"/>
    <property type="match status" value="3"/>
</dbReference>
<dbReference type="GO" id="GO:0000902">
    <property type="term" value="P:cell morphogenesis"/>
    <property type="evidence" value="ECO:0007669"/>
    <property type="project" value="TreeGrafter"/>
</dbReference>
<evidence type="ECO:0000259" key="9">
    <source>
        <dbReference type="PROSITE" id="PS50268"/>
    </source>
</evidence>
<dbReference type="InterPro" id="IPR002126">
    <property type="entry name" value="Cadherin-like_dom"/>
</dbReference>